<dbReference type="STRING" id="76947.GCA_002080435_02543"/>
<dbReference type="InterPro" id="IPR002071">
    <property type="entry name" value="Thermonucl_AS"/>
</dbReference>
<reference evidence="3" key="1">
    <citation type="submission" date="2014-08" db="EMBL/GenBank/DDBJ databases">
        <title>Draft genome sequences of Sphingobium herbicidovorans.</title>
        <authorList>
            <person name="Gan H.M."/>
            <person name="Gan H.Y."/>
            <person name="Savka M.A."/>
        </authorList>
    </citation>
    <scope>NUCLEOTIDE SEQUENCE [LARGE SCALE GENOMIC DNA]</scope>
    <source>
        <strain evidence="3">NBRC 16415</strain>
    </source>
</reference>
<dbReference type="AlphaFoldDB" id="A0A086PBE4"/>
<dbReference type="PROSITE" id="PS50830">
    <property type="entry name" value="TNASE_3"/>
    <property type="match status" value="1"/>
</dbReference>
<proteinExistence type="predicted"/>
<dbReference type="eggNOG" id="COG1525">
    <property type="taxonomic scope" value="Bacteria"/>
</dbReference>
<dbReference type="EMBL" id="JFZA02000011">
    <property type="protein sequence ID" value="KFG90712.1"/>
    <property type="molecule type" value="Genomic_DNA"/>
</dbReference>
<feature type="compositionally biased region" description="Basic and acidic residues" evidence="1">
    <location>
        <begin position="34"/>
        <end position="44"/>
    </location>
</feature>
<dbReference type="PROSITE" id="PS01284">
    <property type="entry name" value="TNASE_2"/>
    <property type="match status" value="1"/>
</dbReference>
<sequence>MAFAIYLIPQLRAERQAEFLAASSPSDEDSLFSVHDRNDDKADANRQSTEALPIMISSLLLAAAITVVDGDTLRINGERIRLLGIDAPEIHGCRQGRVCVPSDGQASKRSLEAIMSGQISVQRVGQDRYGRTLAQVYVRGRNVACEQLRRGQAVYVGKWDNGGLLAADCR</sequence>
<comment type="caution">
    <text evidence="3">The sequence shown here is derived from an EMBL/GenBank/DDBJ whole genome shotgun (WGS) entry which is preliminary data.</text>
</comment>
<evidence type="ECO:0000259" key="2">
    <source>
        <dbReference type="PROSITE" id="PS50830"/>
    </source>
</evidence>
<feature type="domain" description="TNase-like" evidence="2">
    <location>
        <begin position="58"/>
        <end position="153"/>
    </location>
</feature>
<dbReference type="SUPFAM" id="SSF50199">
    <property type="entry name" value="Staphylococcal nuclease"/>
    <property type="match status" value="1"/>
</dbReference>
<dbReference type="PATRIC" id="fig|1219045.3.peg.1454"/>
<dbReference type="Proteomes" id="UP000024284">
    <property type="component" value="Unassembled WGS sequence"/>
</dbReference>
<protein>
    <submittedName>
        <fullName evidence="3">Nuclease</fullName>
    </submittedName>
</protein>
<name>A0A086PBE4_SPHHM</name>
<dbReference type="GO" id="GO:0004518">
    <property type="term" value="F:nuclease activity"/>
    <property type="evidence" value="ECO:0007669"/>
    <property type="project" value="InterPro"/>
</dbReference>
<accession>A0A086PBE4</accession>
<evidence type="ECO:0000313" key="3">
    <source>
        <dbReference type="EMBL" id="KFG90712.1"/>
    </source>
</evidence>
<dbReference type="Gene3D" id="2.40.50.90">
    <property type="match status" value="1"/>
</dbReference>
<keyword evidence="4" id="KW-1185">Reference proteome</keyword>
<dbReference type="InterPro" id="IPR016071">
    <property type="entry name" value="Staphylococal_nuclease_OB-fold"/>
</dbReference>
<evidence type="ECO:0000313" key="4">
    <source>
        <dbReference type="Proteomes" id="UP000024284"/>
    </source>
</evidence>
<dbReference type="Pfam" id="PF00565">
    <property type="entry name" value="SNase"/>
    <property type="match status" value="1"/>
</dbReference>
<gene>
    <name evidence="3" type="ORF">BV98_001424</name>
</gene>
<dbReference type="InterPro" id="IPR035437">
    <property type="entry name" value="SNase_OB-fold_sf"/>
</dbReference>
<organism evidence="3 4">
    <name type="scientific">Sphingobium herbicidovorans (strain ATCC 700291 / DSM 11019 / CCUG 56400 / KCTC 2939 / LMG 18315 / NBRC 16415 / MH)</name>
    <name type="common">Sphingomonas herbicidovorans</name>
    <dbReference type="NCBI Taxonomy" id="1219045"/>
    <lineage>
        <taxon>Bacteria</taxon>
        <taxon>Pseudomonadati</taxon>
        <taxon>Pseudomonadota</taxon>
        <taxon>Alphaproteobacteria</taxon>
        <taxon>Sphingomonadales</taxon>
        <taxon>Sphingomonadaceae</taxon>
        <taxon>Sphingobium</taxon>
    </lineage>
</organism>
<feature type="region of interest" description="Disordered" evidence="1">
    <location>
        <begin position="27"/>
        <end position="46"/>
    </location>
</feature>
<dbReference type="GO" id="GO:0003676">
    <property type="term" value="F:nucleic acid binding"/>
    <property type="evidence" value="ECO:0007669"/>
    <property type="project" value="InterPro"/>
</dbReference>
<evidence type="ECO:0000256" key="1">
    <source>
        <dbReference type="SAM" id="MobiDB-lite"/>
    </source>
</evidence>